<evidence type="ECO:0000313" key="1">
    <source>
        <dbReference type="EMBL" id="VYU44042.1"/>
    </source>
</evidence>
<sequence length="453" mass="51920">MKIANVELEDFLAKLKSSEVDTKSKLRNENKQTREGSSRVPFFKKEKGKQCKLLLLTDMALPFNPFTGKADETYNSENKFRPESSFSTTLLALKRYYEKDETGKKVKELIVERFGVQSWDTSKLDEITEEDFKLWRQYRYARISTHNMITIVSPTLHGNTYGANYRVNFERDEYGDVVTADGNYPEILTINQMYMSALLEKYNEWEEENSQLPEKDKKEKKRSILSDLPVSKDQPRNFIFGIDLKLNSNSEVDGIDRLNAEELRNRLVVVQINKKIETAINAVLKTQVKRDIYPDFLEIEVTVPDEENAATRGQNTTYGTPVEALAKMDPEVYTKFYNDVVTMIDSFKRQDVVLTKSAARREIKEDTVDKICEALAIDMPFESIAGYLKEGALERYCTTISAIYGDQADDLLVSLEAGEAEEDSVTDEDIKIANQDISDIMGDDLDEIEDIDD</sequence>
<name>A0A6N3ESK2_9CLOT</name>
<dbReference type="EMBL" id="CACRTV010000057">
    <property type="protein sequence ID" value="VYU44042.1"/>
    <property type="molecule type" value="Genomic_DNA"/>
</dbReference>
<dbReference type="AlphaFoldDB" id="A0A6N3ESK2"/>
<protein>
    <submittedName>
        <fullName evidence="1">Uncharacterized protein</fullName>
    </submittedName>
</protein>
<gene>
    <name evidence="1" type="ORF">CPLFYP93_02278</name>
</gene>
<reference evidence="1" key="1">
    <citation type="submission" date="2019-11" db="EMBL/GenBank/DDBJ databases">
        <authorList>
            <person name="Feng L."/>
        </authorList>
    </citation>
    <scope>NUCLEOTIDE SEQUENCE</scope>
    <source>
        <strain evidence="1">CParaputrificumLFYP93</strain>
    </source>
</reference>
<accession>A0A6N3ESK2</accession>
<dbReference type="RefSeq" id="WP_156561648.1">
    <property type="nucleotide sequence ID" value="NZ_CACRTV010000057.1"/>
</dbReference>
<organism evidence="1">
    <name type="scientific">Clostridium paraputrificum</name>
    <dbReference type="NCBI Taxonomy" id="29363"/>
    <lineage>
        <taxon>Bacteria</taxon>
        <taxon>Bacillati</taxon>
        <taxon>Bacillota</taxon>
        <taxon>Clostridia</taxon>
        <taxon>Eubacteriales</taxon>
        <taxon>Clostridiaceae</taxon>
        <taxon>Clostridium</taxon>
    </lineage>
</organism>
<proteinExistence type="predicted"/>